<dbReference type="InParanoid" id="B7PFV8"/>
<dbReference type="Proteomes" id="UP000001555">
    <property type="component" value="Unassembled WGS sequence"/>
</dbReference>
<protein>
    <submittedName>
        <fullName evidence="2 3">Uncharacterized protein</fullName>
    </submittedName>
</protein>
<dbReference type="HOGENOM" id="CLU_2239502_0_0_1"/>
<evidence type="ECO:0000313" key="3">
    <source>
        <dbReference type="EnsemblMetazoa" id="ISCW004985-PA"/>
    </source>
</evidence>
<keyword evidence="4" id="KW-1185">Reference proteome</keyword>
<feature type="region of interest" description="Disordered" evidence="1">
    <location>
        <begin position="84"/>
        <end position="105"/>
    </location>
</feature>
<evidence type="ECO:0000313" key="2">
    <source>
        <dbReference type="EMBL" id="EEC05480.1"/>
    </source>
</evidence>
<sequence length="105" mass="11001">MALPAGRRGSDRAADKGSRLETRIERPLNTRAGRGLMVSAVLPKRTLQPAARLTMAGHATGLGLAQCRLPPLVALGEVRVALSEGGHADRNPGHGSVLRGPVERP</sequence>
<reference evidence="2 4" key="1">
    <citation type="submission" date="2008-03" db="EMBL/GenBank/DDBJ databases">
        <title>Annotation of Ixodes scapularis.</title>
        <authorList>
            <consortium name="Ixodes scapularis Genome Project Consortium"/>
            <person name="Caler E."/>
            <person name="Hannick L.I."/>
            <person name="Bidwell S."/>
            <person name="Joardar V."/>
            <person name="Thiagarajan M."/>
            <person name="Amedeo P."/>
            <person name="Galinsky K.J."/>
            <person name="Schobel S."/>
            <person name="Inman J."/>
            <person name="Hostetler J."/>
            <person name="Miller J."/>
            <person name="Hammond M."/>
            <person name="Megy K."/>
            <person name="Lawson D."/>
            <person name="Kodira C."/>
            <person name="Sutton G."/>
            <person name="Meyer J."/>
            <person name="Hill C.A."/>
            <person name="Birren B."/>
            <person name="Nene V."/>
            <person name="Collins F."/>
            <person name="Alarcon-Chaidez F."/>
            <person name="Wikel S."/>
            <person name="Strausberg R."/>
        </authorList>
    </citation>
    <scope>NUCLEOTIDE SEQUENCE [LARGE SCALE GENOMIC DNA]</scope>
    <source>
        <strain evidence="4">Wikel</strain>
        <strain evidence="2">Wikel colony</strain>
    </source>
</reference>
<dbReference type="EnsemblMetazoa" id="ISCW004985-RA">
    <property type="protein sequence ID" value="ISCW004985-PA"/>
    <property type="gene ID" value="ISCW004985"/>
</dbReference>
<name>B7PFV8_IXOSC</name>
<dbReference type="AlphaFoldDB" id="B7PFV8"/>
<feature type="region of interest" description="Disordered" evidence="1">
    <location>
        <begin position="1"/>
        <end position="23"/>
    </location>
</feature>
<evidence type="ECO:0000256" key="1">
    <source>
        <dbReference type="SAM" id="MobiDB-lite"/>
    </source>
</evidence>
<keyword evidence="5" id="KW-1267">Proteomics identification</keyword>
<organism>
    <name type="scientific">Ixodes scapularis</name>
    <name type="common">Black-legged tick</name>
    <name type="synonym">Deer tick</name>
    <dbReference type="NCBI Taxonomy" id="6945"/>
    <lineage>
        <taxon>Eukaryota</taxon>
        <taxon>Metazoa</taxon>
        <taxon>Ecdysozoa</taxon>
        <taxon>Arthropoda</taxon>
        <taxon>Chelicerata</taxon>
        <taxon>Arachnida</taxon>
        <taxon>Acari</taxon>
        <taxon>Parasitiformes</taxon>
        <taxon>Ixodida</taxon>
        <taxon>Ixodoidea</taxon>
        <taxon>Ixodidae</taxon>
        <taxon>Ixodinae</taxon>
        <taxon>Ixodes</taxon>
    </lineage>
</organism>
<dbReference type="PaxDb" id="6945-B7PFV8"/>
<accession>B7PFV8</accession>
<evidence type="ECO:0007829" key="5">
    <source>
        <dbReference type="PeptideAtlas" id="B7PFV8"/>
    </source>
</evidence>
<dbReference type="EMBL" id="DS704151">
    <property type="protein sequence ID" value="EEC05480.1"/>
    <property type="molecule type" value="Genomic_DNA"/>
</dbReference>
<dbReference type="VEuPathDB" id="VectorBase:ISCW004985"/>
<dbReference type="VEuPathDB" id="VectorBase:ISCI004985"/>
<feature type="compositionally biased region" description="Basic and acidic residues" evidence="1">
    <location>
        <begin position="8"/>
        <end position="23"/>
    </location>
</feature>
<reference evidence="3" key="2">
    <citation type="submission" date="2020-05" db="UniProtKB">
        <authorList>
            <consortium name="EnsemblMetazoa"/>
        </authorList>
    </citation>
    <scope>IDENTIFICATION</scope>
    <source>
        <strain evidence="3">wikel</strain>
    </source>
</reference>
<evidence type="ECO:0000313" key="4">
    <source>
        <dbReference type="Proteomes" id="UP000001555"/>
    </source>
</evidence>
<proteinExistence type="evidence at protein level"/>
<dbReference type="EMBL" id="ABJB010836455">
    <property type="status" value="NOT_ANNOTATED_CDS"/>
    <property type="molecule type" value="Genomic_DNA"/>
</dbReference>
<gene>
    <name evidence="2" type="ORF">IscW_ISCW004985</name>
</gene>